<sequence length="50" mass="5735">MELNIKVYTKPLQFSDVSMMHRPSRNHSEKETLLHLGPGPLMATLTQRLS</sequence>
<dbReference type="EMBL" id="KI279214">
    <property type="protein sequence ID" value="ESA18448.1"/>
    <property type="molecule type" value="Genomic_DNA"/>
</dbReference>
<evidence type="ECO:0000313" key="1">
    <source>
        <dbReference type="EMBL" id="ESA18448.1"/>
    </source>
</evidence>
<protein>
    <submittedName>
        <fullName evidence="1">Uncharacterized protein</fullName>
    </submittedName>
</protein>
<name>U9UIN9_RHIID</name>
<accession>U9UIN9</accession>
<organism evidence="1">
    <name type="scientific">Rhizophagus irregularis (strain DAOM 181602 / DAOM 197198 / MUCL 43194)</name>
    <name type="common">Arbuscular mycorrhizal fungus</name>
    <name type="synonym">Glomus intraradices</name>
    <dbReference type="NCBI Taxonomy" id="747089"/>
    <lineage>
        <taxon>Eukaryota</taxon>
        <taxon>Fungi</taxon>
        <taxon>Fungi incertae sedis</taxon>
        <taxon>Mucoromycota</taxon>
        <taxon>Glomeromycotina</taxon>
        <taxon>Glomeromycetes</taxon>
        <taxon>Glomerales</taxon>
        <taxon>Glomeraceae</taxon>
        <taxon>Rhizophagus</taxon>
    </lineage>
</organism>
<reference evidence="1" key="1">
    <citation type="submission" date="2013-07" db="EMBL/GenBank/DDBJ databases">
        <title>The genome of an arbuscular mycorrhizal fungus provides insights into the evolution of the oldest plant symbiosis.</title>
        <authorList>
            <consortium name="DOE Joint Genome Institute"/>
            <person name="Tisserant E."/>
            <person name="Malbreil M."/>
            <person name="Kuo A."/>
            <person name="Kohler A."/>
            <person name="Symeonidi A."/>
            <person name="Balestrini R."/>
            <person name="Charron P."/>
            <person name="Duensing N."/>
            <person name="Frei-dit-Frey N."/>
            <person name="Gianinazzi-Pearson V."/>
            <person name="Gilbert B."/>
            <person name="Handa Y."/>
            <person name="Hijri M."/>
            <person name="Kaul R."/>
            <person name="Kawaguchi M."/>
            <person name="Krajinski F."/>
            <person name="Lammers P."/>
            <person name="Lapierre D."/>
            <person name="Masclaux F.G."/>
            <person name="Murat C."/>
            <person name="Morin E."/>
            <person name="Ndikumana S."/>
            <person name="Pagni M."/>
            <person name="Petitpierre D."/>
            <person name="Requena N."/>
            <person name="Rosikiewicz P."/>
            <person name="Riley R."/>
            <person name="Saito K."/>
            <person name="San Clemente H."/>
            <person name="Shapiro H."/>
            <person name="van Tuinen D."/>
            <person name="Becard G."/>
            <person name="Bonfante P."/>
            <person name="Paszkowski U."/>
            <person name="Shachar-Hill Y."/>
            <person name="Young J.P."/>
            <person name="Sanders I.R."/>
            <person name="Henrissat B."/>
            <person name="Rensing S.A."/>
            <person name="Grigoriev I.V."/>
            <person name="Corradi N."/>
            <person name="Roux C."/>
            <person name="Martin F."/>
        </authorList>
    </citation>
    <scope>NUCLEOTIDE SEQUENCE</scope>
    <source>
        <strain evidence="1">DAOM 197198</strain>
    </source>
</reference>
<gene>
    <name evidence="1" type="ORF">GLOINDRAFT_20695</name>
</gene>
<dbReference type="HOGENOM" id="CLU_3125729_0_0_1"/>
<proteinExistence type="predicted"/>
<dbReference type="AlphaFoldDB" id="U9UIN9"/>